<organism evidence="5 6">
    <name type="scientific">Pseudomonas mangrovi</name>
    <dbReference type="NCBI Taxonomy" id="2161748"/>
    <lineage>
        <taxon>Bacteria</taxon>
        <taxon>Pseudomonadati</taxon>
        <taxon>Pseudomonadota</taxon>
        <taxon>Gammaproteobacteria</taxon>
        <taxon>Pseudomonadales</taxon>
        <taxon>Pseudomonadaceae</taxon>
        <taxon>Pseudomonas</taxon>
    </lineage>
</organism>
<dbReference type="GO" id="GO:0000976">
    <property type="term" value="F:transcription cis-regulatory region binding"/>
    <property type="evidence" value="ECO:0007669"/>
    <property type="project" value="TreeGrafter"/>
</dbReference>
<dbReference type="PANTHER" id="PTHR30055:SF226">
    <property type="entry name" value="HTH-TYPE TRANSCRIPTIONAL REGULATOR PKSA"/>
    <property type="match status" value="1"/>
</dbReference>
<dbReference type="PANTHER" id="PTHR30055">
    <property type="entry name" value="HTH-TYPE TRANSCRIPTIONAL REGULATOR RUTR"/>
    <property type="match status" value="1"/>
</dbReference>
<evidence type="ECO:0000256" key="3">
    <source>
        <dbReference type="SAM" id="MobiDB-lite"/>
    </source>
</evidence>
<dbReference type="SUPFAM" id="SSF46689">
    <property type="entry name" value="Homeodomain-like"/>
    <property type="match status" value="1"/>
</dbReference>
<dbReference type="PROSITE" id="PS50977">
    <property type="entry name" value="HTH_TETR_2"/>
    <property type="match status" value="1"/>
</dbReference>
<feature type="DNA-binding region" description="H-T-H motif" evidence="2">
    <location>
        <begin position="56"/>
        <end position="75"/>
    </location>
</feature>
<dbReference type="GO" id="GO:0003700">
    <property type="term" value="F:DNA-binding transcription factor activity"/>
    <property type="evidence" value="ECO:0007669"/>
    <property type="project" value="TreeGrafter"/>
</dbReference>
<feature type="domain" description="HTH tetR-type" evidence="4">
    <location>
        <begin position="33"/>
        <end position="93"/>
    </location>
</feature>
<evidence type="ECO:0000313" key="6">
    <source>
        <dbReference type="Proteomes" id="UP000244064"/>
    </source>
</evidence>
<dbReference type="OrthoDB" id="9816320at2"/>
<evidence type="ECO:0000256" key="1">
    <source>
        <dbReference type="ARBA" id="ARBA00023125"/>
    </source>
</evidence>
<dbReference type="RefSeq" id="WP_108107498.1">
    <property type="nucleotide sequence ID" value="NZ_QASN01000019.1"/>
</dbReference>
<comment type="caution">
    <text evidence="5">The sequence shown here is derived from an EMBL/GenBank/DDBJ whole genome shotgun (WGS) entry which is preliminary data.</text>
</comment>
<dbReference type="InterPro" id="IPR001647">
    <property type="entry name" value="HTH_TetR"/>
</dbReference>
<dbReference type="PRINTS" id="PR00455">
    <property type="entry name" value="HTHTETR"/>
</dbReference>
<evidence type="ECO:0000256" key="2">
    <source>
        <dbReference type="PROSITE-ProRule" id="PRU00335"/>
    </source>
</evidence>
<dbReference type="Gene3D" id="1.10.357.10">
    <property type="entry name" value="Tetracycline Repressor, domain 2"/>
    <property type="match status" value="1"/>
</dbReference>
<reference evidence="5 6" key="1">
    <citation type="submission" date="2018-04" db="EMBL/GenBank/DDBJ databases">
        <title>Pseudomonas sp. nov., isolated from mangrove soil.</title>
        <authorList>
            <person name="Chen C."/>
        </authorList>
    </citation>
    <scope>NUCLEOTIDE SEQUENCE [LARGE SCALE GENOMIC DNA]</scope>
    <source>
        <strain evidence="5 6">TC-11</strain>
    </source>
</reference>
<dbReference type="Pfam" id="PF00440">
    <property type="entry name" value="TetR_N"/>
    <property type="match status" value="1"/>
</dbReference>
<dbReference type="AlphaFoldDB" id="A0A2T5P8K6"/>
<proteinExistence type="predicted"/>
<dbReference type="EMBL" id="QASN01000019">
    <property type="protein sequence ID" value="PTU74064.1"/>
    <property type="molecule type" value="Genomic_DNA"/>
</dbReference>
<dbReference type="Proteomes" id="UP000244064">
    <property type="component" value="Unassembled WGS sequence"/>
</dbReference>
<evidence type="ECO:0000259" key="4">
    <source>
        <dbReference type="PROSITE" id="PS50977"/>
    </source>
</evidence>
<accession>A0A2T5P8K6</accession>
<sequence length="217" mass="24655">MDRNGFGKRGTPASEAAKPRTKPLKRPSQARAVFTVEAIYQALVRIWQRDGWAGVTTRAVALEAGFAVGTLYEYFPSKQALLSGYVRHSIEQLLARIDEQAIAPPELDWRERLARLLRFSGEAMQPLFGFEMAQLEAQIAEPKHHLRAYQELLEKWRQLFAACADLPQPVSAQRVEALFLMVWGGRRYAALAQLDEARLRTWLEEVERLLVAALDSH</sequence>
<gene>
    <name evidence="5" type="ORF">DBO85_11945</name>
</gene>
<dbReference type="InterPro" id="IPR050109">
    <property type="entry name" value="HTH-type_TetR-like_transc_reg"/>
</dbReference>
<dbReference type="InterPro" id="IPR009057">
    <property type="entry name" value="Homeodomain-like_sf"/>
</dbReference>
<name>A0A2T5P8K6_9PSED</name>
<keyword evidence="6" id="KW-1185">Reference proteome</keyword>
<protein>
    <submittedName>
        <fullName evidence="5">TetR/AcrR family transcriptional regulator</fullName>
    </submittedName>
</protein>
<evidence type="ECO:0000313" key="5">
    <source>
        <dbReference type="EMBL" id="PTU74064.1"/>
    </source>
</evidence>
<feature type="region of interest" description="Disordered" evidence="3">
    <location>
        <begin position="1"/>
        <end position="28"/>
    </location>
</feature>
<keyword evidence="1 2" id="KW-0238">DNA-binding</keyword>